<dbReference type="SUPFAM" id="SSF48498">
    <property type="entry name" value="Tetracyclin repressor-like, C-terminal domain"/>
    <property type="match status" value="1"/>
</dbReference>
<evidence type="ECO:0000313" key="8">
    <source>
        <dbReference type="Proteomes" id="UP001301653"/>
    </source>
</evidence>
<accession>A0ABU5UZ83</accession>
<dbReference type="PANTHER" id="PTHR30055">
    <property type="entry name" value="HTH-TYPE TRANSCRIPTIONAL REGULATOR RUTR"/>
    <property type="match status" value="1"/>
</dbReference>
<dbReference type="PROSITE" id="PS01081">
    <property type="entry name" value="HTH_TETR_1"/>
    <property type="match status" value="1"/>
</dbReference>
<protein>
    <submittedName>
        <fullName evidence="7">TetR/AcrR family transcriptional regulator</fullName>
    </submittedName>
</protein>
<dbReference type="Pfam" id="PF00440">
    <property type="entry name" value="TetR_N"/>
    <property type="match status" value="1"/>
</dbReference>
<proteinExistence type="predicted"/>
<keyword evidence="3" id="KW-0804">Transcription</keyword>
<keyword evidence="1" id="KW-0805">Transcription regulation</keyword>
<sequence length="243" mass="26066">MNRKPDKPSVDAPAVQAPMVAPGVPAASSRKPRKRTPGRRPTQDAADLRVQLLDAALACFVAKGIAATSLRDIAQRAGVTPALVHYYFGDKPRLQQAVVEERLWPVMAQVHAGVQEAGEGVAGLVAAFVGGVVRAVAEHPWLPTLWVREILCEGGALRELMIERVGPVLPRMLVERFAAAQRDGQLNPQLDPRLMVVSLMGLTMFPLASAPIWQSLSGAQDLGAEAVQRHALALLTHGLELKA</sequence>
<evidence type="ECO:0000256" key="1">
    <source>
        <dbReference type="ARBA" id="ARBA00023015"/>
    </source>
</evidence>
<evidence type="ECO:0000256" key="2">
    <source>
        <dbReference type="ARBA" id="ARBA00023125"/>
    </source>
</evidence>
<dbReference type="Proteomes" id="UP001301653">
    <property type="component" value="Unassembled WGS sequence"/>
</dbReference>
<keyword evidence="2 4" id="KW-0238">DNA-binding</keyword>
<dbReference type="InterPro" id="IPR001647">
    <property type="entry name" value="HTH_TetR"/>
</dbReference>
<dbReference type="InterPro" id="IPR023772">
    <property type="entry name" value="DNA-bd_HTH_TetR-type_CS"/>
</dbReference>
<gene>
    <name evidence="7" type="ORF">VA603_02520</name>
</gene>
<feature type="region of interest" description="Disordered" evidence="5">
    <location>
        <begin position="1"/>
        <end position="45"/>
    </location>
</feature>
<evidence type="ECO:0000256" key="4">
    <source>
        <dbReference type="PROSITE-ProRule" id="PRU00335"/>
    </source>
</evidence>
<dbReference type="RefSeq" id="WP_323437839.1">
    <property type="nucleotide sequence ID" value="NZ_JAYFUH010000061.1"/>
</dbReference>
<name>A0ABU5UZ83_9GAMM</name>
<dbReference type="Gene3D" id="1.10.357.10">
    <property type="entry name" value="Tetracycline Repressor, domain 2"/>
    <property type="match status" value="1"/>
</dbReference>
<dbReference type="EMBL" id="JAYFUH010000061">
    <property type="protein sequence ID" value="MEA5666415.1"/>
    <property type="molecule type" value="Genomic_DNA"/>
</dbReference>
<keyword evidence="8" id="KW-1185">Reference proteome</keyword>
<feature type="DNA-binding region" description="H-T-H motif" evidence="4">
    <location>
        <begin position="69"/>
        <end position="88"/>
    </location>
</feature>
<dbReference type="PANTHER" id="PTHR30055:SF234">
    <property type="entry name" value="HTH-TYPE TRANSCRIPTIONAL REGULATOR BETI"/>
    <property type="match status" value="1"/>
</dbReference>
<evidence type="ECO:0000256" key="5">
    <source>
        <dbReference type="SAM" id="MobiDB-lite"/>
    </source>
</evidence>
<evidence type="ECO:0000259" key="6">
    <source>
        <dbReference type="PROSITE" id="PS50977"/>
    </source>
</evidence>
<dbReference type="PROSITE" id="PS50977">
    <property type="entry name" value="HTH_TETR_2"/>
    <property type="match status" value="1"/>
</dbReference>
<organism evidence="7 8">
    <name type="scientific">Stenotrophomonas capsici</name>
    <dbReference type="NCBI Taxonomy" id="3110230"/>
    <lineage>
        <taxon>Bacteria</taxon>
        <taxon>Pseudomonadati</taxon>
        <taxon>Pseudomonadota</taxon>
        <taxon>Gammaproteobacteria</taxon>
        <taxon>Lysobacterales</taxon>
        <taxon>Lysobacteraceae</taxon>
        <taxon>Stenotrophomonas</taxon>
    </lineage>
</organism>
<comment type="caution">
    <text evidence="7">The sequence shown here is derived from an EMBL/GenBank/DDBJ whole genome shotgun (WGS) entry which is preliminary data.</text>
</comment>
<evidence type="ECO:0000313" key="7">
    <source>
        <dbReference type="EMBL" id="MEA5666415.1"/>
    </source>
</evidence>
<evidence type="ECO:0000256" key="3">
    <source>
        <dbReference type="ARBA" id="ARBA00023163"/>
    </source>
</evidence>
<dbReference type="SUPFAM" id="SSF46689">
    <property type="entry name" value="Homeodomain-like"/>
    <property type="match status" value="1"/>
</dbReference>
<dbReference type="InterPro" id="IPR009057">
    <property type="entry name" value="Homeodomain-like_sf"/>
</dbReference>
<reference evidence="7 8" key="1">
    <citation type="submission" date="2023-12" db="EMBL/GenBank/DDBJ databases">
        <title>Stenotrophomonas guangdongensis sp. nov., isolated from wilted pepper plants (Capsicum annuum).</title>
        <authorList>
            <person name="Qiu M."/>
            <person name="Li Y."/>
            <person name="Liu Q."/>
            <person name="Zhang X."/>
            <person name="Huang Y."/>
            <person name="Guo R."/>
            <person name="Hu M."/>
            <person name="Zhou J."/>
            <person name="Zhou X."/>
        </authorList>
    </citation>
    <scope>NUCLEOTIDE SEQUENCE [LARGE SCALE GENOMIC DNA]</scope>
    <source>
        <strain evidence="7 8">MH1</strain>
    </source>
</reference>
<dbReference type="InterPro" id="IPR036271">
    <property type="entry name" value="Tet_transcr_reg_TetR-rel_C_sf"/>
</dbReference>
<feature type="domain" description="HTH tetR-type" evidence="6">
    <location>
        <begin position="46"/>
        <end position="106"/>
    </location>
</feature>
<dbReference type="PRINTS" id="PR00455">
    <property type="entry name" value="HTHTETR"/>
</dbReference>
<dbReference type="InterPro" id="IPR050109">
    <property type="entry name" value="HTH-type_TetR-like_transc_reg"/>
</dbReference>